<proteinExistence type="predicted"/>
<evidence type="ECO:0000313" key="1">
    <source>
        <dbReference type="EMBL" id="ERK04469.1"/>
    </source>
</evidence>
<reference evidence="1 2" key="1">
    <citation type="submission" date="2013-08" db="EMBL/GenBank/DDBJ databases">
        <authorList>
            <person name="Durkin A.S."/>
            <person name="Haft D.R."/>
            <person name="McCorrison J."/>
            <person name="Torralba M."/>
            <person name="Gillis M."/>
            <person name="Haft D.H."/>
            <person name="Methe B."/>
            <person name="Sutton G."/>
            <person name="Nelson K.E."/>
        </authorList>
    </citation>
    <scope>NUCLEOTIDE SEQUENCE [LARGE SCALE GENOMIC DNA]</scope>
    <source>
        <strain evidence="1 2">ATCC 35536</strain>
    </source>
</reference>
<accession>A0ABN0P6N8</accession>
<comment type="caution">
    <text evidence="1">The sequence shown here is derived from an EMBL/GenBank/DDBJ whole genome shotgun (WGS) entry which is preliminary data.</text>
</comment>
<organism evidence="1 2">
    <name type="scientific">Treponema socranskii subsp. socranskii VPI DR56BR1116 = ATCC 35536</name>
    <dbReference type="NCBI Taxonomy" id="1125725"/>
    <lineage>
        <taxon>Bacteria</taxon>
        <taxon>Pseudomonadati</taxon>
        <taxon>Spirochaetota</taxon>
        <taxon>Spirochaetia</taxon>
        <taxon>Spirochaetales</taxon>
        <taxon>Treponemataceae</taxon>
        <taxon>Treponema</taxon>
    </lineage>
</organism>
<evidence type="ECO:0008006" key="3">
    <source>
        <dbReference type="Google" id="ProtNLM"/>
    </source>
</evidence>
<evidence type="ECO:0000313" key="2">
    <source>
        <dbReference type="Proteomes" id="UP000016646"/>
    </source>
</evidence>
<protein>
    <recommendedName>
        <fullName evidence="3">Oligopeptide ABC transporter, oligopeptide-binding protein</fullName>
    </recommendedName>
</protein>
<dbReference type="EMBL" id="AVQI01000020">
    <property type="protein sequence ID" value="ERK04469.1"/>
    <property type="molecule type" value="Genomic_DNA"/>
</dbReference>
<dbReference type="Proteomes" id="UP000016646">
    <property type="component" value="Unassembled WGS sequence"/>
</dbReference>
<keyword evidence="2" id="KW-1185">Reference proteome</keyword>
<gene>
    <name evidence="1" type="ORF">HMPREF0860_0730</name>
</gene>
<name>A0ABN0P6N8_TRESO</name>
<sequence length="498" mass="55645">MHLFYTNGCALVFYLSFYTSGGKRSMIKKNLFKTAMLGLTVLCIGACGSGKKAGSTADIVAKASKMPLEKLEAAAKAEMEASNDTFKIVGLTSALKTAATKFAEHYDWLHYGTKDGKDNVYVNNSYKDYTLLTALEVADKTYFADYALVQDVRSLADYDAAGIVCNFVPSDWKEMGLSEADTYPLKGIHFNKIFYTNTNFEKVTGKKLYNIWQLAGTSADPDHLDKVSFQSPVTEQINMSFLLSCEAPANQARIEKAYKDYYNKDWSASETGYASAGEQWVTEMIANISRWHASDGTAMKETQLKYDWDRGYVYYGAFAKMKDAATKYYGGIVGADPSFYEKEDVKDKNGKVIGKAGTIQAKKTVQFDWEIDGFNGFMYTMCSQIVNNAAHPYTACLFARFLLTKECYEAMVYNSATPSADGKKANQYGYYFPCSNDITYAKGDWDKDTHIAREINENYAFLKNIKVSQVNKLLALVTSNSKATEVTKQEQAEDEAKK</sequence>